<feature type="transmembrane region" description="Helical" evidence="1">
    <location>
        <begin position="406"/>
        <end position="431"/>
    </location>
</feature>
<feature type="transmembrane region" description="Helical" evidence="1">
    <location>
        <begin position="546"/>
        <end position="565"/>
    </location>
</feature>
<evidence type="ECO:0000313" key="2">
    <source>
        <dbReference type="EMBL" id="PUZ21307.1"/>
    </source>
</evidence>
<dbReference type="Pfam" id="PF00873">
    <property type="entry name" value="ACR_tran"/>
    <property type="match status" value="1"/>
</dbReference>
<feature type="transmembrane region" description="Helical" evidence="1">
    <location>
        <begin position="380"/>
        <end position="400"/>
    </location>
</feature>
<accession>A0A2T7BB77</accession>
<dbReference type="Gene3D" id="3.30.70.1440">
    <property type="entry name" value="Multidrug efflux transporter AcrB pore domain"/>
    <property type="match status" value="1"/>
</dbReference>
<name>A0A2T7BB77_9BACT</name>
<dbReference type="SUPFAM" id="SSF82693">
    <property type="entry name" value="Multidrug efflux transporter AcrB pore domain, PN1, PN2, PC1 and PC2 subdomains"/>
    <property type="match status" value="1"/>
</dbReference>
<dbReference type="InterPro" id="IPR027463">
    <property type="entry name" value="AcrB_DN_DC_subdom"/>
</dbReference>
<reference evidence="2 3" key="1">
    <citation type="submission" date="2018-04" db="EMBL/GenBank/DDBJ databases">
        <title>Chitinophaga fuyangensis sp. nov., isolated from soil in a chemical factory.</title>
        <authorList>
            <person name="Chen K."/>
        </authorList>
    </citation>
    <scope>NUCLEOTIDE SEQUENCE [LARGE SCALE GENOMIC DNA]</scope>
    <source>
        <strain evidence="2 3">LY-1</strain>
    </source>
</reference>
<comment type="caution">
    <text evidence="2">The sequence shown here is derived from an EMBL/GenBank/DDBJ whole genome shotgun (WGS) entry which is preliminary data.</text>
</comment>
<organism evidence="2 3">
    <name type="scientific">Chitinophaga parva</name>
    <dbReference type="NCBI Taxonomy" id="2169414"/>
    <lineage>
        <taxon>Bacteria</taxon>
        <taxon>Pseudomonadati</taxon>
        <taxon>Bacteroidota</taxon>
        <taxon>Chitinophagia</taxon>
        <taxon>Chitinophagales</taxon>
        <taxon>Chitinophagaceae</taxon>
        <taxon>Chitinophaga</taxon>
    </lineage>
</organism>
<dbReference type="PANTHER" id="PTHR32063:SF0">
    <property type="entry name" value="SWARMING MOTILITY PROTEIN SWRC"/>
    <property type="match status" value="1"/>
</dbReference>
<dbReference type="GO" id="GO:0042910">
    <property type="term" value="F:xenobiotic transmembrane transporter activity"/>
    <property type="evidence" value="ECO:0007669"/>
    <property type="project" value="TreeGrafter"/>
</dbReference>
<dbReference type="GO" id="GO:0005886">
    <property type="term" value="C:plasma membrane"/>
    <property type="evidence" value="ECO:0007669"/>
    <property type="project" value="TreeGrafter"/>
</dbReference>
<feature type="transmembrane region" description="Helical" evidence="1">
    <location>
        <begin position="487"/>
        <end position="509"/>
    </location>
</feature>
<proteinExistence type="predicted"/>
<dbReference type="InterPro" id="IPR001036">
    <property type="entry name" value="Acrflvin-R"/>
</dbReference>
<dbReference type="Gene3D" id="3.30.70.1320">
    <property type="entry name" value="Multidrug efflux transporter AcrB pore domain like"/>
    <property type="match status" value="1"/>
</dbReference>
<feature type="transmembrane region" description="Helical" evidence="1">
    <location>
        <begin position="21"/>
        <end position="45"/>
    </location>
</feature>
<sequence>MRGWIKAGKTYLFSQWSTMKVIFSSPISVLSIFISLILLGIGAIFTIPISPLPNVEIPEISVHLHYNSLGAEDMESVITNPVRTELGQLAGLESIESQVTDGDAVIYMKFRHGTSMHYAFIEANEKIDQVMNRLPSDIERPHVTKASLTDIPVLYMNIRFRSSVENSNEALSIRLSQLVESVIKRRLEQSPYIAMADVTGTISPQLLIRPDTAAMVAIGLTQLDFGNILTRGRIELGSIAVKDGIYQYSLQFSGKDIYTAEDIGNIQFNWKDKVYKLSDIAKVSMMTQPNTGSYLIGGKRGINIALIQQGKTKINELKEDVRLMTEQFRREYPQIEFNVTRDQTALLDASIANLRQDLIVGGALAYIILFLFIKNWRIPILIGVTIPMALIISLLIFYLVGLSINIISLSGLVLGLGLMIDNAIIVIDSIVQRNIAGIHFKDACLLGTMDVIKPVIASALATLSVFLPLIAMGGIAGSLFYDEAIAIAAGVSSSLIIALILLPTLLLLFSNSILKGKLTDQQIKEESIMTRWYSRGVHWAFAHQKWIVSFVLLLMVAGGLSLRALKSERLPALKRNDLLVQIEWNENIDAEENERRVCQLIQPYLSHVGSIESYVARQQYVWANEKGLGAAACELYFININPSLNEFLAKTLMKELNRKYPEAIFNIAPPPTIFEQVFSGSQNLLEMHIGVKGQFAFPAPRRMDSILNMCQHVIGKENKLVFPLSINKEIVVDPELLSLYSIPMDAVYHKLEALTSRANLFSIKDGNEFIPVFIGNEPLALDHIFSGTYVGNTNGKLFPLGRIASIRDRVSYKLINGGKDGRYVKVGLNDVAPEQAMKKLKSALSNFPFLKLTFTGALFEQKALTRNIASIFGLSVVLLYFILAAQFGSFAQPLIVLCELPISMSGTFVVLFITGASLNVMSLIGLIVICGIILNDSILKIDTINVLRREHDYEILDAIHEGGKKRLHAILMTSMTTCLSVLPFLFGSDIGNTLQRPLSLTIIGGMFFGTFVSLFFIPLLYWWCFGRRATGEGKGR</sequence>
<evidence type="ECO:0000256" key="1">
    <source>
        <dbReference type="SAM" id="Phobius"/>
    </source>
</evidence>
<dbReference type="OrthoDB" id="9798415at2"/>
<gene>
    <name evidence="2" type="ORF">DCC81_25200</name>
</gene>
<dbReference type="AlphaFoldDB" id="A0A2T7BB77"/>
<dbReference type="Gene3D" id="3.30.70.1430">
    <property type="entry name" value="Multidrug efflux transporter AcrB pore domain"/>
    <property type="match status" value="2"/>
</dbReference>
<feature type="transmembrane region" description="Helical" evidence="1">
    <location>
        <begin position="868"/>
        <end position="887"/>
    </location>
</feature>
<feature type="transmembrane region" description="Helical" evidence="1">
    <location>
        <begin position="920"/>
        <end position="939"/>
    </location>
</feature>
<dbReference type="Proteomes" id="UP000244450">
    <property type="component" value="Unassembled WGS sequence"/>
</dbReference>
<feature type="transmembrane region" description="Helical" evidence="1">
    <location>
        <begin position="998"/>
        <end position="1024"/>
    </location>
</feature>
<keyword evidence="3" id="KW-1185">Reference proteome</keyword>
<keyword evidence="1" id="KW-0472">Membrane</keyword>
<dbReference type="SUPFAM" id="SSF82714">
    <property type="entry name" value="Multidrug efflux transporter AcrB TolC docking domain, DN and DC subdomains"/>
    <property type="match status" value="1"/>
</dbReference>
<keyword evidence="1" id="KW-1133">Transmembrane helix</keyword>
<dbReference type="PANTHER" id="PTHR32063">
    <property type="match status" value="1"/>
</dbReference>
<feature type="transmembrane region" description="Helical" evidence="1">
    <location>
        <begin position="967"/>
        <end position="986"/>
    </location>
</feature>
<dbReference type="Gene3D" id="3.30.2090.10">
    <property type="entry name" value="Multidrug efflux transporter AcrB TolC docking domain, DN and DC subdomains"/>
    <property type="match status" value="2"/>
</dbReference>
<keyword evidence="1" id="KW-0812">Transmembrane</keyword>
<dbReference type="PRINTS" id="PR00702">
    <property type="entry name" value="ACRIFLAVINRP"/>
</dbReference>
<evidence type="ECO:0000313" key="3">
    <source>
        <dbReference type="Proteomes" id="UP000244450"/>
    </source>
</evidence>
<dbReference type="SUPFAM" id="SSF82866">
    <property type="entry name" value="Multidrug efflux transporter AcrB transmembrane domain"/>
    <property type="match status" value="2"/>
</dbReference>
<protein>
    <recommendedName>
        <fullName evidence="4">AcrB/AcrD/AcrF family protein</fullName>
    </recommendedName>
</protein>
<dbReference type="EMBL" id="QCYK01000005">
    <property type="protein sequence ID" value="PUZ21307.1"/>
    <property type="molecule type" value="Genomic_DNA"/>
</dbReference>
<feature type="transmembrane region" description="Helical" evidence="1">
    <location>
        <begin position="455"/>
        <end position="481"/>
    </location>
</feature>
<dbReference type="Gene3D" id="1.20.1640.10">
    <property type="entry name" value="Multidrug efflux transporter AcrB transmembrane domain"/>
    <property type="match status" value="2"/>
</dbReference>
<evidence type="ECO:0008006" key="4">
    <source>
        <dbReference type="Google" id="ProtNLM"/>
    </source>
</evidence>